<dbReference type="PANTHER" id="PTHR46795">
    <property type="entry name" value="ABC TRANSPORTER PERMEASE-RELATED-RELATED"/>
    <property type="match status" value="1"/>
</dbReference>
<dbReference type="GO" id="GO:0055085">
    <property type="term" value="P:transmembrane transport"/>
    <property type="evidence" value="ECO:0007669"/>
    <property type="project" value="UniProtKB-UniRule"/>
</dbReference>
<gene>
    <name evidence="8" type="ORF">Q75_17145</name>
</gene>
<keyword evidence="5 6" id="KW-0472">Membrane</keyword>
<feature type="transmembrane region" description="Helical" evidence="6">
    <location>
        <begin position="290"/>
        <end position="314"/>
    </location>
</feature>
<accession>A0A147K410</accession>
<dbReference type="STRING" id="1150625.Q75_17145"/>
<comment type="caution">
    <text evidence="8">The sequence shown here is derived from an EMBL/GenBank/DDBJ whole genome shotgun (WGS) entry which is preliminary data.</text>
</comment>
<reference evidence="8 9" key="1">
    <citation type="journal article" date="2016" name="Front. Microbiol.">
        <title>Microevolution Analysis of Bacillus coahuilensis Unveils Differences in Phosphorus Acquisition Strategies and Their Regulation.</title>
        <authorList>
            <person name="Gomez-Lunar Z."/>
            <person name="Hernandez-Gonzalez I."/>
            <person name="Rodriguez-Torres M.D."/>
            <person name="Souza V."/>
            <person name="Olmedo-Alvarez G."/>
        </authorList>
    </citation>
    <scope>NUCLEOTIDE SEQUENCE [LARGE SCALE GENOMIC DNA]</scope>
    <source>
        <strain evidence="9">p1.1.43</strain>
    </source>
</reference>
<feature type="transmembrane region" description="Helical" evidence="6">
    <location>
        <begin position="153"/>
        <end position="175"/>
    </location>
</feature>
<evidence type="ECO:0000256" key="2">
    <source>
        <dbReference type="ARBA" id="ARBA00022475"/>
    </source>
</evidence>
<dbReference type="EMBL" id="LDYG01000057">
    <property type="protein sequence ID" value="KUP04038.1"/>
    <property type="molecule type" value="Genomic_DNA"/>
</dbReference>
<keyword evidence="3 6" id="KW-0812">Transmembrane</keyword>
<protein>
    <submittedName>
        <fullName evidence="8">Bacitracin ABC transporter permease</fullName>
    </submittedName>
</protein>
<proteinExistence type="inferred from homology"/>
<feature type="transmembrane region" description="Helical" evidence="6">
    <location>
        <begin position="20"/>
        <end position="40"/>
    </location>
</feature>
<keyword evidence="4 6" id="KW-1133">Transmembrane helix</keyword>
<feature type="transmembrane region" description="Helical" evidence="6">
    <location>
        <begin position="238"/>
        <end position="263"/>
    </location>
</feature>
<feature type="domain" description="ABC3 transporter permease C-terminal" evidence="7">
    <location>
        <begin position="60"/>
        <end position="179"/>
    </location>
</feature>
<dbReference type="RefSeq" id="WP_059352115.1">
    <property type="nucleotide sequence ID" value="NZ_LDYG01000057.1"/>
</dbReference>
<comment type="similarity">
    <text evidence="6">Belongs to the ABC-4 integral membrane protein family.</text>
</comment>
<dbReference type="OrthoDB" id="1705903at2"/>
<evidence type="ECO:0000256" key="1">
    <source>
        <dbReference type="ARBA" id="ARBA00004651"/>
    </source>
</evidence>
<dbReference type="InterPro" id="IPR003838">
    <property type="entry name" value="ABC3_permease_C"/>
</dbReference>
<evidence type="ECO:0000256" key="3">
    <source>
        <dbReference type="ARBA" id="ARBA00022692"/>
    </source>
</evidence>
<dbReference type="PATRIC" id="fig|1150625.3.peg.3602"/>
<feature type="transmembrane region" description="Helical" evidence="6">
    <location>
        <begin position="199"/>
        <end position="218"/>
    </location>
</feature>
<dbReference type="PIRSF" id="PIRSF018968">
    <property type="entry name" value="ABC_permease_BceB"/>
    <property type="match status" value="1"/>
</dbReference>
<feature type="transmembrane region" description="Helical" evidence="6">
    <location>
        <begin position="579"/>
        <end position="597"/>
    </location>
</feature>
<sequence length="642" mass="72573">MNSRTLVLRQLKKNVQNYSLYVFALIFSVALYFSFVTLQFDPSMDEAEGTLKGAAAIRAASVLLIGIVTVFLFYANMIFIKRRGKEIGLYQLVGMTKNMVFRNITFENSLLYFSSLGMGIFIGFSSSKLILMILFKVTGVEGISRLQFSSEAFLQTLIVFTGIFLFISFVNYVFIKRQSILSLFRVRSLTEERVKKIRWWEMLIGILGILLILAGYYVSSQLFSSDIGSLNELSLKMVFILACVIVGTYFFFKGSVTFLFNLLRKSKGGYLTVTDVVSLSSIMFKMKSNALLLTVVTTVSALSLGFLSLSYISYYSAEKTAELLVPDDFALYHEDQAEEFIEKLSKEAITFAERRVPVWQVRVDMSSIVEHDMKEVMLEFEDTTLAVVSDESIADIDVKDSEVIFSGFSDMMETLISFKSSGTVTMLGEAGNLSLEFQGFRDEKIVPVYYTGGGLPTVIVDEKVFRSLEPEMKELYIGINITDAKDVAAAHDVFKRLEQPEDDIPSESQLEVLQSQKQNMGFLMFIVGFLGLTFLVTSGCILYFKQMDEGETERGSYTILRKLGFTERDLVKGIRIKQLFSFGIPLMIGLSHSYFAVKSGWFFFGSELWAPLFIVMGVYTVLYSLFGILSVRYYKNVIREAL</sequence>
<dbReference type="PANTHER" id="PTHR46795:SF3">
    <property type="entry name" value="ABC TRANSPORTER PERMEASE"/>
    <property type="match status" value="1"/>
</dbReference>
<evidence type="ECO:0000313" key="9">
    <source>
        <dbReference type="Proteomes" id="UP000074108"/>
    </source>
</evidence>
<dbReference type="InterPro" id="IPR052536">
    <property type="entry name" value="ABC-4_Integral_Memb_Prot"/>
</dbReference>
<evidence type="ECO:0000256" key="4">
    <source>
        <dbReference type="ARBA" id="ARBA00022989"/>
    </source>
</evidence>
<dbReference type="InterPro" id="IPR027022">
    <property type="entry name" value="ABC_permease_BceB-typ"/>
</dbReference>
<comment type="subcellular location">
    <subcellularLocation>
        <location evidence="1 6">Cell membrane</location>
        <topology evidence="1 6">Multi-pass membrane protein</topology>
    </subcellularLocation>
</comment>
<dbReference type="GO" id="GO:0005886">
    <property type="term" value="C:plasma membrane"/>
    <property type="evidence" value="ECO:0007669"/>
    <property type="project" value="UniProtKB-SubCell"/>
</dbReference>
<dbReference type="Pfam" id="PF02687">
    <property type="entry name" value="FtsX"/>
    <property type="match status" value="1"/>
</dbReference>
<evidence type="ECO:0000313" key="8">
    <source>
        <dbReference type="EMBL" id="KUP04038.1"/>
    </source>
</evidence>
<evidence type="ECO:0000259" key="7">
    <source>
        <dbReference type="Pfam" id="PF02687"/>
    </source>
</evidence>
<feature type="transmembrane region" description="Helical" evidence="6">
    <location>
        <begin position="55"/>
        <end position="75"/>
    </location>
</feature>
<keyword evidence="9" id="KW-1185">Reference proteome</keyword>
<feature type="transmembrane region" description="Helical" evidence="6">
    <location>
        <begin position="609"/>
        <end position="629"/>
    </location>
</feature>
<feature type="transmembrane region" description="Helical" evidence="6">
    <location>
        <begin position="110"/>
        <end position="133"/>
    </location>
</feature>
<dbReference type="Proteomes" id="UP000074108">
    <property type="component" value="Unassembled WGS sequence"/>
</dbReference>
<evidence type="ECO:0000256" key="6">
    <source>
        <dbReference type="PIRNR" id="PIRNR018968"/>
    </source>
</evidence>
<keyword evidence="6" id="KW-0813">Transport</keyword>
<feature type="transmembrane region" description="Helical" evidence="6">
    <location>
        <begin position="522"/>
        <end position="544"/>
    </location>
</feature>
<organism evidence="8 9">
    <name type="scientific">Bacillus coahuilensis p1.1.43</name>
    <dbReference type="NCBI Taxonomy" id="1150625"/>
    <lineage>
        <taxon>Bacteria</taxon>
        <taxon>Bacillati</taxon>
        <taxon>Bacillota</taxon>
        <taxon>Bacilli</taxon>
        <taxon>Bacillales</taxon>
        <taxon>Bacillaceae</taxon>
        <taxon>Bacillus</taxon>
    </lineage>
</organism>
<dbReference type="AlphaFoldDB" id="A0A147K410"/>
<evidence type="ECO:0000256" key="5">
    <source>
        <dbReference type="ARBA" id="ARBA00023136"/>
    </source>
</evidence>
<name>A0A147K410_9BACI</name>
<keyword evidence="2 6" id="KW-1003">Cell membrane</keyword>